<dbReference type="SMART" id="SM00382">
    <property type="entry name" value="AAA"/>
    <property type="match status" value="1"/>
</dbReference>
<dbReference type="PANTHER" id="PTHR11669">
    <property type="entry name" value="REPLICATION FACTOR C / DNA POLYMERASE III GAMMA-TAU SUBUNIT"/>
    <property type="match status" value="1"/>
</dbReference>
<evidence type="ECO:0000259" key="14">
    <source>
        <dbReference type="SMART" id="SM00382"/>
    </source>
</evidence>
<keyword evidence="5" id="KW-0235">DNA replication</keyword>
<dbReference type="InterPro" id="IPR050238">
    <property type="entry name" value="DNA_Rep/Repair_Clamp_Loader"/>
</dbReference>
<evidence type="ECO:0000256" key="5">
    <source>
        <dbReference type="ARBA" id="ARBA00022705"/>
    </source>
</evidence>
<dbReference type="InterPro" id="IPR022754">
    <property type="entry name" value="DNA_pol_III_gamma-3"/>
</dbReference>
<dbReference type="EMBL" id="RXIA01000005">
    <property type="protein sequence ID" value="RVU71401.1"/>
    <property type="molecule type" value="Genomic_DNA"/>
</dbReference>
<evidence type="ECO:0000256" key="8">
    <source>
        <dbReference type="ARBA" id="ARBA00022833"/>
    </source>
</evidence>
<dbReference type="Pfam" id="PF22608">
    <property type="entry name" value="DNAX_ATPase_lid"/>
    <property type="match status" value="1"/>
</dbReference>
<evidence type="ECO:0000256" key="11">
    <source>
        <dbReference type="ARBA" id="ARBA00049244"/>
    </source>
</evidence>
<dbReference type="NCBIfam" id="NF004046">
    <property type="entry name" value="PRK05563.1"/>
    <property type="match status" value="1"/>
</dbReference>
<feature type="coiled-coil region" evidence="12">
    <location>
        <begin position="562"/>
        <end position="596"/>
    </location>
</feature>
<evidence type="ECO:0000256" key="10">
    <source>
        <dbReference type="ARBA" id="ARBA00022932"/>
    </source>
</evidence>
<dbReference type="InterPro" id="IPR001270">
    <property type="entry name" value="ClpA/B"/>
</dbReference>
<dbReference type="SUPFAM" id="SSF48019">
    <property type="entry name" value="post-AAA+ oligomerization domain-like"/>
    <property type="match status" value="1"/>
</dbReference>
<evidence type="ECO:0000313" key="16">
    <source>
        <dbReference type="Proteomes" id="UP000288291"/>
    </source>
</evidence>
<accession>A0A437SWV1</accession>
<dbReference type="Proteomes" id="UP000288291">
    <property type="component" value="Unassembled WGS sequence"/>
</dbReference>
<comment type="caution">
    <text evidence="15">The sequence shown here is derived from an EMBL/GenBank/DDBJ whole genome shotgun (WGS) entry which is preliminary data.</text>
</comment>
<evidence type="ECO:0000256" key="7">
    <source>
        <dbReference type="ARBA" id="ARBA00022741"/>
    </source>
</evidence>
<dbReference type="PANTHER" id="PTHR11669:SF0">
    <property type="entry name" value="PROTEIN STICHEL-LIKE 2"/>
    <property type="match status" value="1"/>
</dbReference>
<dbReference type="InterPro" id="IPR045085">
    <property type="entry name" value="HLD_clamp_pol_III_gamma_tau"/>
</dbReference>
<evidence type="ECO:0000256" key="4">
    <source>
        <dbReference type="ARBA" id="ARBA00022695"/>
    </source>
</evidence>
<dbReference type="InterPro" id="IPR003593">
    <property type="entry name" value="AAA+_ATPase"/>
</dbReference>
<keyword evidence="8" id="KW-0862">Zinc</keyword>
<evidence type="ECO:0000256" key="3">
    <source>
        <dbReference type="ARBA" id="ARBA00022679"/>
    </source>
</evidence>
<keyword evidence="7" id="KW-0547">Nucleotide-binding</keyword>
<reference evidence="15 16" key="1">
    <citation type="submission" date="2018-12" db="EMBL/GenBank/DDBJ databases">
        <authorList>
            <person name="Meng J."/>
        </authorList>
    </citation>
    <scope>NUCLEOTIDE SEQUENCE [LARGE SCALE GENOMIC DNA]</scope>
    <source>
        <strain evidence="15 16">HT111-2</strain>
    </source>
</reference>
<dbReference type="PRINTS" id="PR00300">
    <property type="entry name" value="CLPPROTEASEA"/>
</dbReference>
<dbReference type="SUPFAM" id="SSF52540">
    <property type="entry name" value="P-loop containing nucleoside triphosphate hydrolases"/>
    <property type="match status" value="1"/>
</dbReference>
<dbReference type="FunFam" id="1.10.8.60:FF:000013">
    <property type="entry name" value="DNA polymerase III subunit gamma/tau"/>
    <property type="match status" value="1"/>
</dbReference>
<evidence type="ECO:0000256" key="2">
    <source>
        <dbReference type="ARBA" id="ARBA00012417"/>
    </source>
</evidence>
<name>A0A437SWV1_9LACO</name>
<dbReference type="GO" id="GO:0005524">
    <property type="term" value="F:ATP binding"/>
    <property type="evidence" value="ECO:0007669"/>
    <property type="project" value="UniProtKB-KW"/>
</dbReference>
<dbReference type="EC" id="2.7.7.7" evidence="2"/>
<dbReference type="GO" id="GO:0003677">
    <property type="term" value="F:DNA binding"/>
    <property type="evidence" value="ECO:0007669"/>
    <property type="project" value="InterPro"/>
</dbReference>
<dbReference type="GO" id="GO:0006261">
    <property type="term" value="P:DNA-templated DNA replication"/>
    <property type="evidence" value="ECO:0007669"/>
    <property type="project" value="TreeGrafter"/>
</dbReference>
<keyword evidence="3 15" id="KW-0808">Transferase</keyword>
<feature type="domain" description="AAA+ ATPase" evidence="14">
    <location>
        <begin position="37"/>
        <end position="179"/>
    </location>
</feature>
<dbReference type="GO" id="GO:0003887">
    <property type="term" value="F:DNA-directed DNA polymerase activity"/>
    <property type="evidence" value="ECO:0007669"/>
    <property type="project" value="UniProtKB-KW"/>
</dbReference>
<dbReference type="InterPro" id="IPR027417">
    <property type="entry name" value="P-loop_NTPase"/>
</dbReference>
<sequence length="611" mass="67875">MAYQALYRKWRPRTFDSVVGQEAITDTLKNAIKRGTISHAFLFAGPRGTGKTSCAKIFAKALNCTNLQDGEPCNECENCLEADQGSMPDIMEIDAASNNGVDEIRDIRDKVKYAPTQGKYKVYIIDEVHMLSLGAFNALLKTLEEPPEHVVFILATTELQKVPATIISRTQRYNFKRISKAALEKRMKYILDQEKIAYEDQAISVIAQVADGGMRDALSILDQLLSYEKGSVNYEDALQITGFAAREKIEQILLALLNEDTGAALTVTREVLANGASSKNILDELIDLATNALMVNKAGDTEDDDHFLTPEFAQKVKEIPSERYFNLITLANTALNDLRYTNQQQIPLEVFLVRASQKPAVTETTKEAAPVAPAPSTSNAGNADLQAELAALKKQVVDLTQQLSQIANGKTATNVNQVFHMDTPAAVKKPSKTPAEVAAAKTARKPRRRVKENPSQNRKQVYHVLENATRQDLETIKNVWPDLQSVLAVSERALLDVLEPVAASPDQVVMKCKYALWFEKASSDSDLLTKLTDYIEKFAKHSYSIVLVPDSDWLAVRSEFVKSHKEELLAKKKQKIEAIQEEKAETEEAKDDSEVINKAKDLFGDTVNIKD</sequence>
<dbReference type="InterPro" id="IPR008921">
    <property type="entry name" value="DNA_pol3_clamp-load_cplx_C"/>
</dbReference>
<dbReference type="GO" id="GO:0009360">
    <property type="term" value="C:DNA polymerase III complex"/>
    <property type="evidence" value="ECO:0007669"/>
    <property type="project" value="InterPro"/>
</dbReference>
<dbReference type="Pfam" id="PF12169">
    <property type="entry name" value="DNA_pol3_gamma3"/>
    <property type="match status" value="1"/>
</dbReference>
<dbReference type="GO" id="GO:0046872">
    <property type="term" value="F:metal ion binding"/>
    <property type="evidence" value="ECO:0007669"/>
    <property type="project" value="UniProtKB-KW"/>
</dbReference>
<dbReference type="AlphaFoldDB" id="A0A437SWV1"/>
<keyword evidence="16" id="KW-1185">Reference proteome</keyword>
<keyword evidence="9" id="KW-0067">ATP-binding</keyword>
<comment type="catalytic activity">
    <reaction evidence="11">
        <text>DNA(n) + a 2'-deoxyribonucleoside 5'-triphosphate = DNA(n+1) + diphosphate</text>
        <dbReference type="Rhea" id="RHEA:22508"/>
        <dbReference type="Rhea" id="RHEA-COMP:17339"/>
        <dbReference type="Rhea" id="RHEA-COMP:17340"/>
        <dbReference type="ChEBI" id="CHEBI:33019"/>
        <dbReference type="ChEBI" id="CHEBI:61560"/>
        <dbReference type="ChEBI" id="CHEBI:173112"/>
        <dbReference type="EC" id="2.7.7.7"/>
    </reaction>
</comment>
<dbReference type="RefSeq" id="WP_103661741.1">
    <property type="nucleotide sequence ID" value="NZ_ML136874.1"/>
</dbReference>
<dbReference type="InterPro" id="IPR012763">
    <property type="entry name" value="DNA_pol_III_sug/sutau_N"/>
</dbReference>
<organism evidence="15 16">
    <name type="scientific">Lactobacillus xujianguonis</name>
    <dbReference type="NCBI Taxonomy" id="2495899"/>
    <lineage>
        <taxon>Bacteria</taxon>
        <taxon>Bacillati</taxon>
        <taxon>Bacillota</taxon>
        <taxon>Bacilli</taxon>
        <taxon>Lactobacillales</taxon>
        <taxon>Lactobacillaceae</taxon>
        <taxon>Lactobacillus</taxon>
    </lineage>
</organism>
<evidence type="ECO:0000256" key="12">
    <source>
        <dbReference type="SAM" id="Coils"/>
    </source>
</evidence>
<feature type="region of interest" description="Disordered" evidence="13">
    <location>
        <begin position="427"/>
        <end position="457"/>
    </location>
</feature>
<protein>
    <recommendedName>
        <fullName evidence="2">DNA-directed DNA polymerase</fullName>
        <ecNumber evidence="2">2.7.7.7</ecNumber>
    </recommendedName>
</protein>
<keyword evidence="6" id="KW-0479">Metal-binding</keyword>
<dbReference type="FunFam" id="3.40.50.300:FF:000014">
    <property type="entry name" value="DNA polymerase III subunit gamma/tau"/>
    <property type="match status" value="1"/>
</dbReference>
<dbReference type="CDD" id="cd18137">
    <property type="entry name" value="HLD_clamp_pol_III_gamma_tau"/>
    <property type="match status" value="1"/>
</dbReference>
<evidence type="ECO:0000313" key="15">
    <source>
        <dbReference type="EMBL" id="RVU71401.1"/>
    </source>
</evidence>
<comment type="similarity">
    <text evidence="1">Belongs to the DnaX/STICHEL family.</text>
</comment>
<gene>
    <name evidence="15" type="primary">dnaX</name>
    <name evidence="15" type="ORF">EJK17_02875</name>
</gene>
<dbReference type="CDD" id="cd00009">
    <property type="entry name" value="AAA"/>
    <property type="match status" value="1"/>
</dbReference>
<dbReference type="Gene3D" id="3.40.50.300">
    <property type="entry name" value="P-loop containing nucleotide triphosphate hydrolases"/>
    <property type="match status" value="1"/>
</dbReference>
<proteinExistence type="inferred from homology"/>
<dbReference type="Gene3D" id="1.20.272.10">
    <property type="match status" value="1"/>
</dbReference>
<dbReference type="Pfam" id="PF13177">
    <property type="entry name" value="DNA_pol3_delta2"/>
    <property type="match status" value="1"/>
</dbReference>
<evidence type="ECO:0000256" key="9">
    <source>
        <dbReference type="ARBA" id="ARBA00022840"/>
    </source>
</evidence>
<evidence type="ECO:0000256" key="6">
    <source>
        <dbReference type="ARBA" id="ARBA00022723"/>
    </source>
</evidence>
<keyword evidence="12" id="KW-0175">Coiled coil</keyword>
<keyword evidence="10" id="KW-0239">DNA-directed DNA polymerase</keyword>
<evidence type="ECO:0000256" key="1">
    <source>
        <dbReference type="ARBA" id="ARBA00006360"/>
    </source>
</evidence>
<keyword evidence="4 15" id="KW-0548">Nucleotidyltransferase</keyword>
<dbReference type="Gene3D" id="1.10.8.60">
    <property type="match status" value="1"/>
</dbReference>
<dbReference type="NCBIfam" id="TIGR02397">
    <property type="entry name" value="dnaX_nterm"/>
    <property type="match status" value="1"/>
</dbReference>
<evidence type="ECO:0000256" key="13">
    <source>
        <dbReference type="SAM" id="MobiDB-lite"/>
    </source>
</evidence>